<organism evidence="2 3">
    <name type="scientific">Salix dunnii</name>
    <dbReference type="NCBI Taxonomy" id="1413687"/>
    <lineage>
        <taxon>Eukaryota</taxon>
        <taxon>Viridiplantae</taxon>
        <taxon>Streptophyta</taxon>
        <taxon>Embryophyta</taxon>
        <taxon>Tracheophyta</taxon>
        <taxon>Spermatophyta</taxon>
        <taxon>Magnoliopsida</taxon>
        <taxon>eudicotyledons</taxon>
        <taxon>Gunneridae</taxon>
        <taxon>Pentapetalae</taxon>
        <taxon>rosids</taxon>
        <taxon>fabids</taxon>
        <taxon>Malpighiales</taxon>
        <taxon>Salicaceae</taxon>
        <taxon>Saliceae</taxon>
        <taxon>Salix</taxon>
    </lineage>
</organism>
<evidence type="ECO:0000313" key="3">
    <source>
        <dbReference type="Proteomes" id="UP000657918"/>
    </source>
</evidence>
<name>A0A835K2S9_9ROSI</name>
<dbReference type="EMBL" id="JADGMS010000006">
    <property type="protein sequence ID" value="KAF9680973.1"/>
    <property type="molecule type" value="Genomic_DNA"/>
</dbReference>
<dbReference type="InterPro" id="IPR002068">
    <property type="entry name" value="A-crystallin/Hsp20_dom"/>
</dbReference>
<reference evidence="2 3" key="1">
    <citation type="submission" date="2020-10" db="EMBL/GenBank/DDBJ databases">
        <title>Plant Genome Project.</title>
        <authorList>
            <person name="Zhang R.-G."/>
        </authorList>
    </citation>
    <scope>NUCLEOTIDE SEQUENCE [LARGE SCALE GENOMIC DNA]</scope>
    <source>
        <strain evidence="2">FAFU-HL-1</strain>
        <tissue evidence="2">Leaf</tissue>
    </source>
</reference>
<accession>A0A835K2S9</accession>
<dbReference type="InterPro" id="IPR008978">
    <property type="entry name" value="HSP20-like_chaperone"/>
</dbReference>
<dbReference type="Gene3D" id="2.60.40.790">
    <property type="match status" value="1"/>
</dbReference>
<evidence type="ECO:0000259" key="1">
    <source>
        <dbReference type="Pfam" id="PF00011"/>
    </source>
</evidence>
<proteinExistence type="predicted"/>
<protein>
    <recommendedName>
        <fullName evidence="1">SHSP domain-containing protein</fullName>
    </recommendedName>
</protein>
<dbReference type="AlphaFoldDB" id="A0A835K2S9"/>
<sequence>MDVSLRNLATIDPRPATLPQERFYAKQEPWLQPHDVKEFPNYYVFVDKLVYVDEGNTLTWHVFEEVCVLPENANTEKISATYLDRVLTVTVEKKASPEPQMHETIEVQVASKILGLGLVLSLSLCVSTLKAARLHILLRLEHGRRLLNSDSMPVDSLIPFGEENESKRKAFTIPLNAPDTSSSSMFTRGRAIKLLGGSFSLYHAC</sequence>
<evidence type="ECO:0000313" key="2">
    <source>
        <dbReference type="EMBL" id="KAF9680973.1"/>
    </source>
</evidence>
<comment type="caution">
    <text evidence="2">The sequence shown here is derived from an EMBL/GenBank/DDBJ whole genome shotgun (WGS) entry which is preliminary data.</text>
</comment>
<keyword evidence="3" id="KW-1185">Reference proteome</keyword>
<dbReference type="Proteomes" id="UP000657918">
    <property type="component" value="Unassembled WGS sequence"/>
</dbReference>
<feature type="domain" description="SHSP" evidence="1">
    <location>
        <begin position="61"/>
        <end position="108"/>
    </location>
</feature>
<dbReference type="SUPFAM" id="SSF49764">
    <property type="entry name" value="HSP20-like chaperones"/>
    <property type="match status" value="1"/>
</dbReference>
<gene>
    <name evidence="2" type="ORF">SADUNF_Sadunf06G0177200</name>
</gene>
<dbReference type="Pfam" id="PF00011">
    <property type="entry name" value="HSP20"/>
    <property type="match status" value="1"/>
</dbReference>